<protein>
    <submittedName>
        <fullName evidence="8">Membrane protein</fullName>
    </submittedName>
</protein>
<comment type="similarity">
    <text evidence="2">Belongs to the GtrA family.</text>
</comment>
<dbReference type="PANTHER" id="PTHR38459:SF6">
    <property type="entry name" value="ARABINOGALACTAN BIOSYNTHESIS RECRUITING PROTEIN RV3789"/>
    <property type="match status" value="1"/>
</dbReference>
<feature type="transmembrane region" description="Helical" evidence="6">
    <location>
        <begin position="26"/>
        <end position="43"/>
    </location>
</feature>
<evidence type="ECO:0000256" key="5">
    <source>
        <dbReference type="ARBA" id="ARBA00023136"/>
    </source>
</evidence>
<name>F8E3D6_CORRG</name>
<dbReference type="KEGG" id="crd:CRES_2109"/>
<dbReference type="PANTHER" id="PTHR38459">
    <property type="entry name" value="PROPHAGE BACTOPRENOL-LINKED GLUCOSE TRANSLOCASE HOMOLOG"/>
    <property type="match status" value="1"/>
</dbReference>
<dbReference type="Proteomes" id="UP000000492">
    <property type="component" value="Chromosome"/>
</dbReference>
<dbReference type="InterPro" id="IPR051401">
    <property type="entry name" value="GtrA_CellWall_Glycosyl"/>
</dbReference>
<comment type="subcellular location">
    <subcellularLocation>
        <location evidence="1">Membrane</location>
        <topology evidence="1">Multi-pass membrane protein</topology>
    </subcellularLocation>
</comment>
<feature type="domain" description="GtrA/DPMS transmembrane" evidence="7">
    <location>
        <begin position="1"/>
        <end position="117"/>
    </location>
</feature>
<feature type="transmembrane region" description="Helical" evidence="6">
    <location>
        <begin position="90"/>
        <end position="111"/>
    </location>
</feature>
<sequence length="128" mass="14480">MGGFSAIVDLGSTLFLRFAFEMSDNLSKTIGFIFGTLTAYLINRRWTFNAAPSKRRFVITMIAYGLTYLVQIGLYKVGIPWLEGFGLNDFWVRVFSFVIAQGAATILNFLIQRFIIFRVREEEAAATA</sequence>
<evidence type="ECO:0000256" key="1">
    <source>
        <dbReference type="ARBA" id="ARBA00004141"/>
    </source>
</evidence>
<dbReference type="Pfam" id="PF04138">
    <property type="entry name" value="GtrA_DPMS_TM"/>
    <property type="match status" value="1"/>
</dbReference>
<gene>
    <name evidence="8" type="ordered locus">CRES_2109</name>
</gene>
<evidence type="ECO:0000256" key="6">
    <source>
        <dbReference type="SAM" id="Phobius"/>
    </source>
</evidence>
<evidence type="ECO:0000256" key="3">
    <source>
        <dbReference type="ARBA" id="ARBA00022692"/>
    </source>
</evidence>
<dbReference type="GO" id="GO:0000271">
    <property type="term" value="P:polysaccharide biosynthetic process"/>
    <property type="evidence" value="ECO:0007669"/>
    <property type="project" value="InterPro"/>
</dbReference>
<dbReference type="GO" id="GO:0005886">
    <property type="term" value="C:plasma membrane"/>
    <property type="evidence" value="ECO:0007669"/>
    <property type="project" value="TreeGrafter"/>
</dbReference>
<dbReference type="EMBL" id="CP002857">
    <property type="protein sequence ID" value="AEI10462.1"/>
    <property type="molecule type" value="Genomic_DNA"/>
</dbReference>
<keyword evidence="9" id="KW-1185">Reference proteome</keyword>
<accession>F8E3D6</accession>
<evidence type="ECO:0000259" key="7">
    <source>
        <dbReference type="Pfam" id="PF04138"/>
    </source>
</evidence>
<reference evidence="8 9" key="1">
    <citation type="journal article" date="2012" name="BMC Genomics">
        <title>Complete genome sequence, lifestyle, and multi-drug resistance of the human pathogen Corynebacterium resistens DSM 45100 isolated from blood samples of a leukemia patient.</title>
        <authorList>
            <person name="Schroder J."/>
            <person name="Maus I."/>
            <person name="Meyer K."/>
            <person name="Wordemann S."/>
            <person name="Blom J."/>
            <person name="Jaenicke S."/>
            <person name="Schneider J."/>
            <person name="Trost E."/>
            <person name="Tauch A."/>
        </authorList>
    </citation>
    <scope>NUCLEOTIDE SEQUENCE [LARGE SCALE GENOMIC DNA]</scope>
    <source>
        <strain evidence="9">DSM 45100 / JCM 12819 / CCUG 50093 / GTC 2026 / SICGH 158</strain>
    </source>
</reference>
<dbReference type="eggNOG" id="COG2246">
    <property type="taxonomic scope" value="Bacteria"/>
</dbReference>
<keyword evidence="5 6" id="KW-0472">Membrane</keyword>
<evidence type="ECO:0000256" key="2">
    <source>
        <dbReference type="ARBA" id="ARBA00009399"/>
    </source>
</evidence>
<evidence type="ECO:0000256" key="4">
    <source>
        <dbReference type="ARBA" id="ARBA00022989"/>
    </source>
</evidence>
<feature type="transmembrane region" description="Helical" evidence="6">
    <location>
        <begin position="55"/>
        <end position="78"/>
    </location>
</feature>
<dbReference type="HOGENOM" id="CLU_083873_3_1_11"/>
<evidence type="ECO:0000313" key="9">
    <source>
        <dbReference type="Proteomes" id="UP000000492"/>
    </source>
</evidence>
<keyword evidence="3 6" id="KW-0812">Transmembrane</keyword>
<dbReference type="InterPro" id="IPR007267">
    <property type="entry name" value="GtrA_DPMS_TM"/>
</dbReference>
<proteinExistence type="inferred from homology"/>
<dbReference type="STRING" id="662755.CRES_2109"/>
<organism evidence="8 9">
    <name type="scientific">Corynebacterium resistens (strain DSM 45100 / JCM 12819 / GTC 2026 / SICGH 158)</name>
    <dbReference type="NCBI Taxonomy" id="662755"/>
    <lineage>
        <taxon>Bacteria</taxon>
        <taxon>Bacillati</taxon>
        <taxon>Actinomycetota</taxon>
        <taxon>Actinomycetes</taxon>
        <taxon>Mycobacteriales</taxon>
        <taxon>Corynebacteriaceae</taxon>
        <taxon>Corynebacterium</taxon>
    </lineage>
</organism>
<evidence type="ECO:0000313" key="8">
    <source>
        <dbReference type="EMBL" id="AEI10462.1"/>
    </source>
</evidence>
<keyword evidence="4 6" id="KW-1133">Transmembrane helix</keyword>
<dbReference type="AlphaFoldDB" id="F8E3D6"/>